<reference evidence="1" key="2">
    <citation type="submission" date="2021-09" db="EMBL/GenBank/DDBJ databases">
        <authorList>
            <person name="Gilroy R."/>
        </authorList>
    </citation>
    <scope>NUCLEOTIDE SEQUENCE</scope>
    <source>
        <strain evidence="1">1277</strain>
    </source>
</reference>
<organism evidence="1 2">
    <name type="scientific">Romboutsia timonensis</name>
    <dbReference type="NCBI Taxonomy" id="1776391"/>
    <lineage>
        <taxon>Bacteria</taxon>
        <taxon>Bacillati</taxon>
        <taxon>Bacillota</taxon>
        <taxon>Clostridia</taxon>
        <taxon>Peptostreptococcales</taxon>
        <taxon>Peptostreptococcaceae</taxon>
        <taxon>Romboutsia</taxon>
    </lineage>
</organism>
<proteinExistence type="predicted"/>
<accession>A0A921SYF2</accession>
<dbReference type="Proteomes" id="UP000776700">
    <property type="component" value="Unassembled WGS sequence"/>
</dbReference>
<reference evidence="1" key="1">
    <citation type="journal article" date="2021" name="PeerJ">
        <title>Extensive microbial diversity within the chicken gut microbiome revealed by metagenomics and culture.</title>
        <authorList>
            <person name="Gilroy R."/>
            <person name="Ravi A."/>
            <person name="Getino M."/>
            <person name="Pursley I."/>
            <person name="Horton D.L."/>
            <person name="Alikhan N.F."/>
            <person name="Baker D."/>
            <person name="Gharbi K."/>
            <person name="Hall N."/>
            <person name="Watson M."/>
            <person name="Adriaenssens E.M."/>
            <person name="Foster-Nyarko E."/>
            <person name="Jarju S."/>
            <person name="Secka A."/>
            <person name="Antonio M."/>
            <person name="Oren A."/>
            <person name="Chaudhuri R.R."/>
            <person name="La Ragione R."/>
            <person name="Hildebrand F."/>
            <person name="Pallen M.J."/>
        </authorList>
    </citation>
    <scope>NUCLEOTIDE SEQUENCE</scope>
    <source>
        <strain evidence="1">1277</strain>
    </source>
</reference>
<gene>
    <name evidence="1" type="ORF">K8V90_00625</name>
</gene>
<sequence length="91" mass="10459">MKDLFDIIVKKWNDFSEEEKEIIANSYLVKNNTSVKDGDIVVVKFPLDEEIGKPLIDFNVLTQYHEAIKEVFTGCRVITSPLDINIISKDK</sequence>
<evidence type="ECO:0000313" key="2">
    <source>
        <dbReference type="Proteomes" id="UP000776700"/>
    </source>
</evidence>
<dbReference type="AlphaFoldDB" id="A0A921SYF2"/>
<evidence type="ECO:0000313" key="1">
    <source>
        <dbReference type="EMBL" id="HJG95589.1"/>
    </source>
</evidence>
<comment type="caution">
    <text evidence="1">The sequence shown here is derived from an EMBL/GenBank/DDBJ whole genome shotgun (WGS) entry which is preliminary data.</text>
</comment>
<dbReference type="EMBL" id="DYUB01000022">
    <property type="protein sequence ID" value="HJG95589.1"/>
    <property type="molecule type" value="Genomic_DNA"/>
</dbReference>
<protein>
    <submittedName>
        <fullName evidence="1">Uncharacterized protein</fullName>
    </submittedName>
</protein>
<name>A0A921SYF2_9FIRM</name>